<accession>A0A843Y7M1</accession>
<sequence>MKELKVGEYFNYCGKKYIVVEDATGNCWNCAFGCSHGWCANNTLKCKNHNWNALNNRLYWEWTIRERSDNKCVIFKEVKE</sequence>
<dbReference type="EMBL" id="VZCY01000118">
    <property type="protein sequence ID" value="MQN11113.1"/>
    <property type="molecule type" value="Genomic_DNA"/>
</dbReference>
<evidence type="ECO:0000313" key="1">
    <source>
        <dbReference type="EMBL" id="MQN11113.1"/>
    </source>
</evidence>
<dbReference type="RefSeq" id="WP_153079961.1">
    <property type="nucleotide sequence ID" value="NZ_VZAU01000108.1"/>
</dbReference>
<comment type="caution">
    <text evidence="1">The sequence shown here is derived from an EMBL/GenBank/DDBJ whole genome shotgun (WGS) entry which is preliminary data.</text>
</comment>
<gene>
    <name evidence="1" type="ORF">F7D97_14555</name>
</gene>
<organism evidence="1 2">
    <name type="scientific">Segatella copri</name>
    <dbReference type="NCBI Taxonomy" id="165179"/>
    <lineage>
        <taxon>Bacteria</taxon>
        <taxon>Pseudomonadati</taxon>
        <taxon>Bacteroidota</taxon>
        <taxon>Bacteroidia</taxon>
        <taxon>Bacteroidales</taxon>
        <taxon>Prevotellaceae</taxon>
        <taxon>Segatella</taxon>
    </lineage>
</organism>
<evidence type="ECO:0000313" key="2">
    <source>
        <dbReference type="Proteomes" id="UP000406735"/>
    </source>
</evidence>
<dbReference type="AlphaFoldDB" id="A0A843Y7M1"/>
<name>A0A843Y7M1_9BACT</name>
<protein>
    <submittedName>
        <fullName evidence="1">Uncharacterized protein</fullName>
    </submittedName>
</protein>
<proteinExistence type="predicted"/>
<reference evidence="1 2" key="1">
    <citation type="submission" date="2019-09" db="EMBL/GenBank/DDBJ databases">
        <title>Distinct polysaccharide growth profiles of human intestinal Prevotella copri isolates.</title>
        <authorList>
            <person name="Fehlner-Peach H."/>
            <person name="Magnabosco C."/>
            <person name="Raghavan V."/>
            <person name="Scher J.U."/>
            <person name="Tett A."/>
            <person name="Cox L.M."/>
            <person name="Gottsegen C."/>
            <person name="Watters A."/>
            <person name="Wiltshire- Gordon J.D."/>
            <person name="Segata N."/>
            <person name="Bonneau R."/>
            <person name="Littman D.R."/>
        </authorList>
    </citation>
    <scope>NUCLEOTIDE SEQUENCE [LARGE SCALE GENOMIC DNA]</scope>
    <source>
        <strain evidence="2">iK21513</strain>
    </source>
</reference>
<dbReference type="Proteomes" id="UP000406735">
    <property type="component" value="Unassembled WGS sequence"/>
</dbReference>